<gene>
    <name evidence="7" type="ORF">EWU20_08870</name>
</gene>
<keyword evidence="2" id="KW-0808">Transferase</keyword>
<evidence type="ECO:0000313" key="8">
    <source>
        <dbReference type="Proteomes" id="UP000293583"/>
    </source>
</evidence>
<evidence type="ECO:0000256" key="1">
    <source>
        <dbReference type="ARBA" id="ARBA00009156"/>
    </source>
</evidence>
<accession>A0A4Q9B8U6</accession>
<dbReference type="SUPFAM" id="SSF53067">
    <property type="entry name" value="Actin-like ATPase domain"/>
    <property type="match status" value="2"/>
</dbReference>
<sequence>MSVKTPVIAVFDIGKTNKKVFLWDTSFQIVFEKQQHFVEIVDEDGFPCEDLPALQQWIVSTFTELCQIPEFELIGLNFSAYGASFVYVDQTGEPVAPMYNYLKPASAPFPYADFGGDAEFARRTASPILGNLNSGLQVYAARSKPFWSEVFKAFHFPNYLASLFTGKFLSEITSIGCHTALWDFDKGQYHPWVSLIEDKLAPISREASLEIDGIHYGLGLHDSSAALVPYLRTVSEEFVLLSTGTWCIAMHPFNESPLSAAELEQDVLCYLQPNGKPVKASRLFGGHFHEEQVARMEAHFGGSFTDLKFSNEVYDLKPKASSVFESAFASRDLNDFPDLASAYDQFMVDLVGQQISSLNLLLKEAPVKQLLVDGGFSKNEWYMRLLARAFPDVEVYAAEVAQASALGAALLVYEGELPQNLIQLKRY</sequence>
<keyword evidence="4 7" id="KW-0418">Kinase</keyword>
<dbReference type="OrthoDB" id="9786272at2"/>
<comment type="caution">
    <text evidence="7">The sequence shown here is derived from an EMBL/GenBank/DDBJ whole genome shotgun (WGS) entry which is preliminary data.</text>
</comment>
<dbReference type="GO" id="GO:0006071">
    <property type="term" value="P:glycerol metabolic process"/>
    <property type="evidence" value="ECO:0007669"/>
    <property type="project" value="TreeGrafter"/>
</dbReference>
<dbReference type="GO" id="GO:0004370">
    <property type="term" value="F:glycerol kinase activity"/>
    <property type="evidence" value="ECO:0007669"/>
    <property type="project" value="TreeGrafter"/>
</dbReference>
<proteinExistence type="inferred from homology"/>
<reference evidence="7 8" key="1">
    <citation type="submission" date="2019-02" db="EMBL/GenBank/DDBJ databases">
        <title>Genome of a new Bacteroidetes strain.</title>
        <authorList>
            <person name="Pitt A."/>
        </authorList>
    </citation>
    <scope>NUCLEOTIDE SEQUENCE [LARGE SCALE GENOMIC DNA]</scope>
    <source>
        <strain evidence="7 8">103A-SOEBACH</strain>
    </source>
</reference>
<dbReference type="PANTHER" id="PTHR10196:SF69">
    <property type="entry name" value="GLYCEROL KINASE"/>
    <property type="match status" value="1"/>
</dbReference>
<dbReference type="InterPro" id="IPR043129">
    <property type="entry name" value="ATPase_NBD"/>
</dbReference>
<evidence type="ECO:0000256" key="5">
    <source>
        <dbReference type="ARBA" id="ARBA00022840"/>
    </source>
</evidence>
<evidence type="ECO:0000259" key="6">
    <source>
        <dbReference type="Pfam" id="PF02782"/>
    </source>
</evidence>
<dbReference type="Pfam" id="PF02782">
    <property type="entry name" value="FGGY_C"/>
    <property type="match status" value="1"/>
</dbReference>
<dbReference type="RefSeq" id="WP_130923557.1">
    <property type="nucleotide sequence ID" value="NZ_JAANOL010000001.1"/>
</dbReference>
<name>A0A4Q9B8U6_9BACT</name>
<dbReference type="EMBL" id="SEWY01000004">
    <property type="protein sequence ID" value="TBH71929.1"/>
    <property type="molecule type" value="Genomic_DNA"/>
</dbReference>
<feature type="domain" description="Carbohydrate kinase FGGY C-terminal" evidence="6">
    <location>
        <begin position="267"/>
        <end position="411"/>
    </location>
</feature>
<keyword evidence="8" id="KW-1185">Reference proteome</keyword>
<dbReference type="AlphaFoldDB" id="A0A4Q9B8U6"/>
<organism evidence="7 8">
    <name type="scientific">Aquirufa antheringensis</name>
    <dbReference type="NCBI Taxonomy" id="2516559"/>
    <lineage>
        <taxon>Bacteria</taxon>
        <taxon>Pseudomonadati</taxon>
        <taxon>Bacteroidota</taxon>
        <taxon>Cytophagia</taxon>
        <taxon>Cytophagales</taxon>
        <taxon>Flectobacillaceae</taxon>
        <taxon>Aquirufa</taxon>
    </lineage>
</organism>
<dbReference type="Proteomes" id="UP000293583">
    <property type="component" value="Unassembled WGS sequence"/>
</dbReference>
<protein>
    <submittedName>
        <fullName evidence="7">Carbohydrate kinase</fullName>
    </submittedName>
</protein>
<dbReference type="GO" id="GO:0005829">
    <property type="term" value="C:cytosol"/>
    <property type="evidence" value="ECO:0007669"/>
    <property type="project" value="TreeGrafter"/>
</dbReference>
<dbReference type="PANTHER" id="PTHR10196">
    <property type="entry name" value="SUGAR KINASE"/>
    <property type="match status" value="1"/>
</dbReference>
<dbReference type="Gene3D" id="3.30.420.40">
    <property type="match status" value="2"/>
</dbReference>
<keyword evidence="3" id="KW-0547">Nucleotide-binding</keyword>
<evidence type="ECO:0000256" key="4">
    <source>
        <dbReference type="ARBA" id="ARBA00022777"/>
    </source>
</evidence>
<evidence type="ECO:0000256" key="2">
    <source>
        <dbReference type="ARBA" id="ARBA00022679"/>
    </source>
</evidence>
<keyword evidence="5" id="KW-0067">ATP-binding</keyword>
<dbReference type="InterPro" id="IPR018485">
    <property type="entry name" value="FGGY_C"/>
</dbReference>
<evidence type="ECO:0000313" key="7">
    <source>
        <dbReference type="EMBL" id="TBH71929.1"/>
    </source>
</evidence>
<evidence type="ECO:0000256" key="3">
    <source>
        <dbReference type="ARBA" id="ARBA00022741"/>
    </source>
</evidence>
<comment type="similarity">
    <text evidence="1">Belongs to the FGGY kinase family.</text>
</comment>